<dbReference type="InterPro" id="IPR003735">
    <property type="entry name" value="Metal_Tscrpt_repr"/>
</dbReference>
<keyword evidence="2" id="KW-1185">Reference proteome</keyword>
<dbReference type="GO" id="GO:0003677">
    <property type="term" value="F:DNA binding"/>
    <property type="evidence" value="ECO:0007669"/>
    <property type="project" value="UniProtKB-KW"/>
</dbReference>
<evidence type="ECO:0000313" key="1">
    <source>
        <dbReference type="EMBL" id="MBB6216709.1"/>
    </source>
</evidence>
<dbReference type="RefSeq" id="WP_184311236.1">
    <property type="nucleotide sequence ID" value="NZ_JACHEN010000017.1"/>
</dbReference>
<evidence type="ECO:0000313" key="2">
    <source>
        <dbReference type="Proteomes" id="UP000579281"/>
    </source>
</evidence>
<dbReference type="Gene3D" id="1.20.58.1000">
    <property type="entry name" value="Metal-sensitive repressor, helix protomer"/>
    <property type="match status" value="1"/>
</dbReference>
<dbReference type="Pfam" id="PF02583">
    <property type="entry name" value="Trns_repr_metal"/>
    <property type="match status" value="1"/>
</dbReference>
<sequence>MSREKAKSDVINRLKTIKGHIAGIEKMIEEDKSCDDILLQIAAIKASIHKVGLVIMEEHAKDCLINVDEGEMIEKEKVEKVLNTLVKFIK</sequence>
<dbReference type="InterPro" id="IPR038390">
    <property type="entry name" value="Metal_Tscrpt_repr_sf"/>
</dbReference>
<dbReference type="CDD" id="cd10148">
    <property type="entry name" value="CsoR-like_DUF156"/>
    <property type="match status" value="1"/>
</dbReference>
<dbReference type="EMBL" id="JACHEN010000017">
    <property type="protein sequence ID" value="MBB6216709.1"/>
    <property type="molecule type" value="Genomic_DNA"/>
</dbReference>
<proteinExistence type="predicted"/>
<dbReference type="GO" id="GO:0045892">
    <property type="term" value="P:negative regulation of DNA-templated transcription"/>
    <property type="evidence" value="ECO:0007669"/>
    <property type="project" value="UniProtKB-ARBA"/>
</dbReference>
<accession>A0A841L2U4</accession>
<dbReference type="AlphaFoldDB" id="A0A841L2U4"/>
<dbReference type="Proteomes" id="UP000579281">
    <property type="component" value="Unassembled WGS sequence"/>
</dbReference>
<reference evidence="1 2" key="1">
    <citation type="submission" date="2020-08" db="EMBL/GenBank/DDBJ databases">
        <title>Genomic Encyclopedia of Type Strains, Phase IV (KMG-IV): sequencing the most valuable type-strain genomes for metagenomic binning, comparative biology and taxonomic classification.</title>
        <authorList>
            <person name="Goeker M."/>
        </authorList>
    </citation>
    <scope>NUCLEOTIDE SEQUENCE [LARGE SCALE GENOMIC DNA]</scope>
    <source>
        <strain evidence="1 2">DSM 103526</strain>
    </source>
</reference>
<name>A0A841L2U4_9FIRM</name>
<keyword evidence="1" id="KW-0238">DNA-binding</keyword>
<dbReference type="GO" id="GO:0046872">
    <property type="term" value="F:metal ion binding"/>
    <property type="evidence" value="ECO:0007669"/>
    <property type="project" value="InterPro"/>
</dbReference>
<gene>
    <name evidence="1" type="ORF">HNQ80_002813</name>
</gene>
<organism evidence="1 2">
    <name type="scientific">Anaerosolibacter carboniphilus</name>
    <dbReference type="NCBI Taxonomy" id="1417629"/>
    <lineage>
        <taxon>Bacteria</taxon>
        <taxon>Bacillati</taxon>
        <taxon>Bacillota</taxon>
        <taxon>Clostridia</taxon>
        <taxon>Peptostreptococcales</taxon>
        <taxon>Thermotaleaceae</taxon>
        <taxon>Anaerosolibacter</taxon>
    </lineage>
</organism>
<protein>
    <submittedName>
        <fullName evidence="1">DNA-binding FrmR family transcriptional regulator</fullName>
    </submittedName>
</protein>
<comment type="caution">
    <text evidence="1">The sequence shown here is derived from an EMBL/GenBank/DDBJ whole genome shotgun (WGS) entry which is preliminary data.</text>
</comment>
<dbReference type="PANTHER" id="PTHR33677">
    <property type="entry name" value="TRANSCRIPTIONAL REPRESSOR FRMR-RELATED"/>
    <property type="match status" value="1"/>
</dbReference>